<gene>
    <name evidence="2" type="ORF">IF1G_02261</name>
</gene>
<keyword evidence="3" id="KW-1185">Reference proteome</keyword>
<evidence type="ECO:0000313" key="2">
    <source>
        <dbReference type="EMBL" id="TQW00047.1"/>
    </source>
</evidence>
<evidence type="ECO:0000256" key="1">
    <source>
        <dbReference type="SAM" id="MobiDB-lite"/>
    </source>
</evidence>
<dbReference type="EMBL" id="SPUK01000002">
    <property type="protein sequence ID" value="TQW00047.1"/>
    <property type="molecule type" value="Genomic_DNA"/>
</dbReference>
<reference evidence="2 3" key="1">
    <citation type="journal article" date="2019" name="Appl. Microbiol. Biotechnol.">
        <title>Genome sequence of Isaria javanica and comparative genome analysis insights into family S53 peptidase evolution in fungal entomopathogens.</title>
        <authorList>
            <person name="Lin R."/>
            <person name="Zhang X."/>
            <person name="Xin B."/>
            <person name="Zou M."/>
            <person name="Gao Y."/>
            <person name="Qin F."/>
            <person name="Hu Q."/>
            <person name="Xie B."/>
            <person name="Cheng X."/>
        </authorList>
    </citation>
    <scope>NUCLEOTIDE SEQUENCE [LARGE SCALE GENOMIC DNA]</scope>
    <source>
        <strain evidence="2 3">IJ1G</strain>
    </source>
</reference>
<dbReference type="AlphaFoldDB" id="A0A545VE84"/>
<comment type="caution">
    <text evidence="2">The sequence shown here is derived from an EMBL/GenBank/DDBJ whole genome shotgun (WGS) entry which is preliminary data.</text>
</comment>
<accession>A0A545VE84</accession>
<protein>
    <submittedName>
        <fullName evidence="2">Uncharacterized protein</fullName>
    </submittedName>
</protein>
<sequence>MSGSKLLLEEGTGRPGSIWDMGHNFLQRARRAGVGIMACQAETDLITTSTEWLAHIKLHCMRLHAFTLLDTHTWRHPPSPSTVNPQQGYYEPSDRPPISSEEMVSVSGMYHVRRLNLSSQVAGNNNKTRKARVISIVQGRSPCVWQQWRDNAPIKLCRSDG</sequence>
<proteinExistence type="predicted"/>
<feature type="region of interest" description="Disordered" evidence="1">
    <location>
        <begin position="77"/>
        <end position="97"/>
    </location>
</feature>
<name>A0A545VE84_9HYPO</name>
<dbReference type="Proteomes" id="UP000315783">
    <property type="component" value="Unassembled WGS sequence"/>
</dbReference>
<organism evidence="2 3">
    <name type="scientific">Cordyceps javanica</name>
    <dbReference type="NCBI Taxonomy" id="43265"/>
    <lineage>
        <taxon>Eukaryota</taxon>
        <taxon>Fungi</taxon>
        <taxon>Dikarya</taxon>
        <taxon>Ascomycota</taxon>
        <taxon>Pezizomycotina</taxon>
        <taxon>Sordariomycetes</taxon>
        <taxon>Hypocreomycetidae</taxon>
        <taxon>Hypocreales</taxon>
        <taxon>Cordycipitaceae</taxon>
        <taxon>Cordyceps</taxon>
    </lineage>
</organism>
<evidence type="ECO:0000313" key="3">
    <source>
        <dbReference type="Proteomes" id="UP000315783"/>
    </source>
</evidence>